<dbReference type="PANTHER" id="PTHR21580">
    <property type="entry name" value="SHIPPO-1-RELATED"/>
    <property type="match status" value="1"/>
</dbReference>
<reference evidence="1" key="1">
    <citation type="submission" date="2013-07" db="EMBL/GenBank/DDBJ databases">
        <title>Transcriptome sequencing and developmental regulation of gene expression in Anopheles aquasalis.</title>
        <authorList>
            <consortium name="Brazilian Malaria Network (MCT/CNPq/MS/SCTIE/DECIT/PRONEX 555648/2009-5) and Research Network on Bioactive Molecules from Arthropod Vectors (NAP-MOBIARVE"/>
            <consortium name="University of Sao Paulo)"/>
            <person name="Marinotti O."/>
            <person name="Ribeiro J.M.C."/>
            <person name="Costa-da-Silva A.L."/>
            <person name="Silva M.C.P."/>
            <person name="Lopes A.R."/>
            <person name="Barros M.S."/>
            <person name="Sa-Nunes A."/>
            <person name="Konjin B.B."/>
            <person name="Carvalho E."/>
            <person name="Suesdek L."/>
            <person name="Silva-Neto M.A.C."/>
            <person name="Capurro M.L."/>
        </authorList>
    </citation>
    <scope>NUCLEOTIDE SEQUENCE</scope>
    <source>
        <tissue evidence="1">Whole body</tissue>
    </source>
</reference>
<dbReference type="AlphaFoldDB" id="T1DS36"/>
<evidence type="ECO:0000313" key="1">
    <source>
        <dbReference type="EMBL" id="JAB01226.1"/>
    </source>
</evidence>
<dbReference type="EMBL" id="GAMD01000365">
    <property type="protein sequence ID" value="JAB01226.1"/>
    <property type="molecule type" value="mRNA"/>
</dbReference>
<dbReference type="InterPro" id="IPR010736">
    <property type="entry name" value="SHIPPO-rpt"/>
</dbReference>
<protein>
    <submittedName>
        <fullName evidence="1">Putative neuroproteinsis</fullName>
    </submittedName>
</protein>
<name>T1DS36_ANOAQ</name>
<organism evidence="1">
    <name type="scientific">Anopheles aquasalis</name>
    <name type="common">Malaria mosquito</name>
    <dbReference type="NCBI Taxonomy" id="42839"/>
    <lineage>
        <taxon>Eukaryota</taxon>
        <taxon>Metazoa</taxon>
        <taxon>Ecdysozoa</taxon>
        <taxon>Arthropoda</taxon>
        <taxon>Hexapoda</taxon>
        <taxon>Insecta</taxon>
        <taxon>Pterygota</taxon>
        <taxon>Neoptera</taxon>
        <taxon>Endopterygota</taxon>
        <taxon>Diptera</taxon>
        <taxon>Nematocera</taxon>
        <taxon>Culicoidea</taxon>
        <taxon>Culicidae</taxon>
        <taxon>Anophelinae</taxon>
        <taxon>Anopheles</taxon>
    </lineage>
</organism>
<accession>T1DS36</accession>
<dbReference type="Pfam" id="PF07004">
    <property type="entry name" value="SHIPPO-rpt"/>
    <property type="match status" value="1"/>
</dbReference>
<dbReference type="PANTHER" id="PTHR21580:SF28">
    <property type="entry name" value="BOREALIN N-TERMINAL DOMAIN-CONTAINING PROTEIN-RELATED"/>
    <property type="match status" value="1"/>
</dbReference>
<feature type="non-terminal residue" evidence="1">
    <location>
        <position position="1"/>
    </location>
</feature>
<proteinExistence type="evidence at transcript level"/>
<dbReference type="GO" id="GO:0005856">
    <property type="term" value="C:cytoskeleton"/>
    <property type="evidence" value="ECO:0007669"/>
    <property type="project" value="TreeGrafter"/>
</dbReference>
<sequence>SAPNEYHIPNVLGSSKEGPIRSAPAYTITGRQKQNLPECIGFPGPGHYDAKIDPLVRRAPMFSMATRFRRPTDEALKPGPAAHYPEKVCRVDPRWWRPPQAFPLYNDCHCFPLVLILHHIHLVFNCCLLIVDTIVDYRFTWGLGNTSCLSKSSCLFLLHSALQLFDTARSQSRDPFEALLLDMSNVRTSLFVCVDCYPHHIKHLWHRWHSRSITLVRCWSFIIVFRLSFLAMYRFHAFWRIPFHLHRHFTSCVPMCSIDQPGPCAGLQLRHQTLGIPWGLPRATALSQSTGDLRPRPQPYIATVRILIVLLLYELQQNAGAVMKL</sequence>
<dbReference type="InterPro" id="IPR051291">
    <property type="entry name" value="CIMAP"/>
</dbReference>